<evidence type="ECO:0000256" key="1">
    <source>
        <dbReference type="SAM" id="MobiDB-lite"/>
    </source>
</evidence>
<gene>
    <name evidence="2" type="ORF">EZS27_011084</name>
</gene>
<comment type="caution">
    <text evidence="2">The sequence shown here is derived from an EMBL/GenBank/DDBJ whole genome shotgun (WGS) entry which is preliminary data.</text>
</comment>
<organism evidence="2">
    <name type="scientific">termite gut metagenome</name>
    <dbReference type="NCBI Taxonomy" id="433724"/>
    <lineage>
        <taxon>unclassified sequences</taxon>
        <taxon>metagenomes</taxon>
        <taxon>organismal metagenomes</taxon>
    </lineage>
</organism>
<dbReference type="EMBL" id="SNRY01000413">
    <property type="protein sequence ID" value="KAA6341075.1"/>
    <property type="molecule type" value="Genomic_DNA"/>
</dbReference>
<feature type="compositionally biased region" description="Polar residues" evidence="1">
    <location>
        <begin position="1"/>
        <end position="10"/>
    </location>
</feature>
<name>A0A5J4S6M4_9ZZZZ</name>
<evidence type="ECO:0000313" key="2">
    <source>
        <dbReference type="EMBL" id="KAA6341075.1"/>
    </source>
</evidence>
<proteinExistence type="predicted"/>
<sequence length="66" mass="7712">MNIENVGNETFHNDGKPKRRRKPKADKQEYRYMVRLNKANKRQISVIVSTIGNEMQVPFYGGLCIE</sequence>
<reference evidence="2" key="1">
    <citation type="submission" date="2019-03" db="EMBL/GenBank/DDBJ databases">
        <title>Single cell metagenomics reveals metabolic interactions within the superorganism composed of flagellate Streblomastix strix and complex community of Bacteroidetes bacteria on its surface.</title>
        <authorList>
            <person name="Treitli S.C."/>
            <person name="Kolisko M."/>
            <person name="Husnik F."/>
            <person name="Keeling P."/>
            <person name="Hampl V."/>
        </authorList>
    </citation>
    <scope>NUCLEOTIDE SEQUENCE</scope>
    <source>
        <strain evidence="2">STM</strain>
    </source>
</reference>
<protein>
    <submittedName>
        <fullName evidence="2">Uncharacterized protein</fullName>
    </submittedName>
</protein>
<accession>A0A5J4S6M4</accession>
<feature type="region of interest" description="Disordered" evidence="1">
    <location>
        <begin position="1"/>
        <end position="27"/>
    </location>
</feature>
<dbReference type="AlphaFoldDB" id="A0A5J4S6M4"/>